<dbReference type="KEGG" id="tpep:A0127_09340"/>
<dbReference type="InterPro" id="IPR036291">
    <property type="entry name" value="NAD(P)-bd_dom_sf"/>
</dbReference>
<dbReference type="InterPro" id="IPR001509">
    <property type="entry name" value="Epimerase_deHydtase"/>
</dbReference>
<dbReference type="Pfam" id="PF01370">
    <property type="entry name" value="Epimerase"/>
    <property type="match status" value="1"/>
</dbReference>
<dbReference type="InterPro" id="IPR051207">
    <property type="entry name" value="ComplexI_NDUFA9_subunit"/>
</dbReference>
<keyword evidence="3" id="KW-1185">Reference proteome</keyword>
<dbReference type="GeneID" id="27140750"/>
<dbReference type="Proteomes" id="UP000073604">
    <property type="component" value="Chromosome"/>
</dbReference>
<protein>
    <recommendedName>
        <fullName evidence="1">NAD-dependent epimerase/dehydratase domain-containing protein</fullName>
    </recommendedName>
</protein>
<evidence type="ECO:0000259" key="1">
    <source>
        <dbReference type="Pfam" id="PF01370"/>
    </source>
</evidence>
<reference evidence="3" key="1">
    <citation type="submission" date="2016-03" db="EMBL/GenBank/DDBJ databases">
        <authorList>
            <person name="Oger P.M."/>
        </authorList>
    </citation>
    <scope>NUCLEOTIDE SEQUENCE [LARGE SCALE GENOMIC DNA]</scope>
    <source>
        <strain evidence="3">OG-1</strain>
    </source>
</reference>
<organism evidence="2 3">
    <name type="scientific">Thermococcus peptonophilus</name>
    <dbReference type="NCBI Taxonomy" id="53952"/>
    <lineage>
        <taxon>Archaea</taxon>
        <taxon>Methanobacteriati</taxon>
        <taxon>Methanobacteriota</taxon>
        <taxon>Thermococci</taxon>
        <taxon>Thermococcales</taxon>
        <taxon>Thermococcaceae</taxon>
        <taxon>Thermococcus</taxon>
    </lineage>
</organism>
<name>A0A142CX48_9EURY</name>
<dbReference type="EMBL" id="CP014750">
    <property type="protein sequence ID" value="AMQ19350.1"/>
    <property type="molecule type" value="Genomic_DNA"/>
</dbReference>
<dbReference type="STRING" id="53952.A0127_09340"/>
<accession>A0A142CX48</accession>
<dbReference type="GO" id="GO:0044877">
    <property type="term" value="F:protein-containing complex binding"/>
    <property type="evidence" value="ECO:0007669"/>
    <property type="project" value="TreeGrafter"/>
</dbReference>
<sequence length="162" mass="18105">MRVILTGGTGFIGGFLRAELIQRGHEVVIPTRKDIAIPGVKTVRVRGEPEEYGRLVEELHPDAVTNLIGVLRGDYHKAHVAIPREIARACNSCRLIQMSALGADEDSEIPYFRTKALGEKEVRKVKSYAIARPSLVLGPNQRLFHDALKWRIFPNLKTPSSR</sequence>
<proteinExistence type="predicted"/>
<dbReference type="AlphaFoldDB" id="A0A142CX48"/>
<dbReference type="PANTHER" id="PTHR12126">
    <property type="entry name" value="NADH-UBIQUINONE OXIDOREDUCTASE 39 KDA SUBUNIT-RELATED"/>
    <property type="match status" value="1"/>
</dbReference>
<evidence type="ECO:0000313" key="3">
    <source>
        <dbReference type="Proteomes" id="UP000073604"/>
    </source>
</evidence>
<evidence type="ECO:0000313" key="2">
    <source>
        <dbReference type="EMBL" id="AMQ19350.1"/>
    </source>
</evidence>
<dbReference type="OrthoDB" id="213145at2157"/>
<feature type="domain" description="NAD-dependent epimerase/dehydratase" evidence="1">
    <location>
        <begin position="3"/>
        <end position="140"/>
    </location>
</feature>
<dbReference type="PANTHER" id="PTHR12126:SF11">
    <property type="entry name" value="NADH DEHYDROGENASE [UBIQUINONE] 1 ALPHA SUBCOMPLEX SUBUNIT 9, MITOCHONDRIAL"/>
    <property type="match status" value="1"/>
</dbReference>
<dbReference type="RefSeq" id="WP_062390597.1">
    <property type="nucleotide sequence ID" value="NZ_CP014750.1"/>
</dbReference>
<dbReference type="Gene3D" id="3.40.50.720">
    <property type="entry name" value="NAD(P)-binding Rossmann-like Domain"/>
    <property type="match status" value="1"/>
</dbReference>
<dbReference type="SUPFAM" id="SSF51735">
    <property type="entry name" value="NAD(P)-binding Rossmann-fold domains"/>
    <property type="match status" value="1"/>
</dbReference>
<gene>
    <name evidence="2" type="ORF">A0127_09340</name>
</gene>